<evidence type="ECO:0000256" key="1">
    <source>
        <dbReference type="ARBA" id="ARBA00004141"/>
    </source>
</evidence>
<feature type="transmembrane region" description="Helical" evidence="5">
    <location>
        <begin position="232"/>
        <end position="254"/>
    </location>
</feature>
<dbReference type="Pfam" id="PF03006">
    <property type="entry name" value="HlyIII"/>
    <property type="match status" value="1"/>
</dbReference>
<feature type="transmembrane region" description="Helical" evidence="5">
    <location>
        <begin position="266"/>
        <end position="286"/>
    </location>
</feature>
<evidence type="ECO:0000256" key="4">
    <source>
        <dbReference type="ARBA" id="ARBA00023136"/>
    </source>
</evidence>
<dbReference type="Proteomes" id="UP001515480">
    <property type="component" value="Unassembled WGS sequence"/>
</dbReference>
<accession>A0AB34JSL4</accession>
<feature type="signal peptide" evidence="6">
    <location>
        <begin position="1"/>
        <end position="18"/>
    </location>
</feature>
<proteinExistence type="predicted"/>
<keyword evidence="6" id="KW-0732">Signal</keyword>
<comment type="caution">
    <text evidence="7">The sequence shown here is derived from an EMBL/GenBank/DDBJ whole genome shotgun (WGS) entry which is preliminary data.</text>
</comment>
<evidence type="ECO:0000313" key="8">
    <source>
        <dbReference type="Proteomes" id="UP001515480"/>
    </source>
</evidence>
<keyword evidence="4 5" id="KW-0472">Membrane</keyword>
<gene>
    <name evidence="7" type="ORF">AB1Y20_018730</name>
</gene>
<evidence type="ECO:0000256" key="5">
    <source>
        <dbReference type="SAM" id="Phobius"/>
    </source>
</evidence>
<keyword evidence="3 5" id="KW-1133">Transmembrane helix</keyword>
<name>A0AB34JSL4_PRYPA</name>
<protein>
    <recommendedName>
        <fullName evidence="9">Hemolysin III</fullName>
    </recommendedName>
</protein>
<evidence type="ECO:0008006" key="9">
    <source>
        <dbReference type="Google" id="ProtNLM"/>
    </source>
</evidence>
<keyword evidence="2 5" id="KW-0812">Transmembrane</keyword>
<feature type="transmembrane region" description="Helical" evidence="5">
    <location>
        <begin position="201"/>
        <end position="220"/>
    </location>
</feature>
<dbReference type="AlphaFoldDB" id="A0AB34JSL4"/>
<evidence type="ECO:0000256" key="3">
    <source>
        <dbReference type="ARBA" id="ARBA00022989"/>
    </source>
</evidence>
<reference evidence="7 8" key="1">
    <citation type="journal article" date="2024" name="Science">
        <title>Giant polyketide synthase enzymes in the biosynthesis of giant marine polyether toxins.</title>
        <authorList>
            <person name="Fallon T.R."/>
            <person name="Shende V.V."/>
            <person name="Wierzbicki I.H."/>
            <person name="Pendleton A.L."/>
            <person name="Watervoot N.F."/>
            <person name="Auber R.P."/>
            <person name="Gonzalez D.J."/>
            <person name="Wisecaver J.H."/>
            <person name="Moore B.S."/>
        </authorList>
    </citation>
    <scope>NUCLEOTIDE SEQUENCE [LARGE SCALE GENOMIC DNA]</scope>
    <source>
        <strain evidence="7 8">12B1</strain>
    </source>
</reference>
<comment type="subcellular location">
    <subcellularLocation>
        <location evidence="1">Membrane</location>
        <topology evidence="1">Multi-pass membrane protein</topology>
    </subcellularLocation>
</comment>
<feature type="transmembrane region" description="Helical" evidence="5">
    <location>
        <begin position="145"/>
        <end position="166"/>
    </location>
</feature>
<evidence type="ECO:0000313" key="7">
    <source>
        <dbReference type="EMBL" id="KAL1523808.1"/>
    </source>
</evidence>
<dbReference type="EMBL" id="JBGBPQ010000005">
    <property type="protein sequence ID" value="KAL1523808.1"/>
    <property type="molecule type" value="Genomic_DNA"/>
</dbReference>
<feature type="transmembrane region" description="Helical" evidence="5">
    <location>
        <begin position="97"/>
        <end position="118"/>
    </location>
</feature>
<dbReference type="InterPro" id="IPR004254">
    <property type="entry name" value="AdipoR/HlyIII-related"/>
</dbReference>
<sequence length="298" mass="32773">MPVTLVLVSCALSPTSLGLAKLAISSPWRSQPHLSMLSHPPRGTAAIAPMNGQQTEEMPHADGYKPRWRGRLHQAGAMIFPLVGFELYRTATASTGGVSQALMFFAGVQGILAVSGVMHTTDWRQRHPELVLPVGKIYHPQWIRLLDYSMIFVGIGLVCSSLGALIMGHAPVFRRVIAPIVWGSAIVGITMKACFINTARWVEAVAFLLQGWACILGYPVMRAVLSPQQWGVLFSGGMCFTLGVIAYVFQWPDFHWHRQHFRAHEAFHLGTIGGFGCFSLLMRSLLLTSSTPFLCCVR</sequence>
<feature type="chain" id="PRO_5044289452" description="Hemolysin III" evidence="6">
    <location>
        <begin position="19"/>
        <end position="298"/>
    </location>
</feature>
<organism evidence="7 8">
    <name type="scientific">Prymnesium parvum</name>
    <name type="common">Toxic golden alga</name>
    <dbReference type="NCBI Taxonomy" id="97485"/>
    <lineage>
        <taxon>Eukaryota</taxon>
        <taxon>Haptista</taxon>
        <taxon>Haptophyta</taxon>
        <taxon>Prymnesiophyceae</taxon>
        <taxon>Prymnesiales</taxon>
        <taxon>Prymnesiaceae</taxon>
        <taxon>Prymnesium</taxon>
    </lineage>
</organism>
<keyword evidence="8" id="KW-1185">Reference proteome</keyword>
<evidence type="ECO:0000256" key="2">
    <source>
        <dbReference type="ARBA" id="ARBA00022692"/>
    </source>
</evidence>
<evidence type="ECO:0000256" key="6">
    <source>
        <dbReference type="SAM" id="SignalP"/>
    </source>
</evidence>
<dbReference type="GO" id="GO:0016020">
    <property type="term" value="C:membrane"/>
    <property type="evidence" value="ECO:0007669"/>
    <property type="project" value="UniProtKB-SubCell"/>
</dbReference>